<keyword evidence="2" id="KW-1185">Reference proteome</keyword>
<evidence type="ECO:0000313" key="1">
    <source>
        <dbReference type="EMBL" id="OEU10431.1"/>
    </source>
</evidence>
<sequence>MVNFHARSIMSEVTLPNGFLPAVIEDHDGGSDDSDINDVPNIEKSADRIEEHDPKLRYGSGMEATTELLKELNIKKVRRGSELLDEDFDDDDTDTDSDVSEEETTAIVTCVADAVDLDGGAVWHITNTLLQEHPRNLSPMSRVMSRVTRLMRRVTRLMRRAMRRVTRLNAI</sequence>
<gene>
    <name evidence="1" type="ORF">FRACYDRAFT_247531</name>
</gene>
<reference evidence="1 2" key="1">
    <citation type="submission" date="2016-09" db="EMBL/GenBank/DDBJ databases">
        <title>Extensive genetic diversity and differential bi-allelic expression allows diatom success in the polar Southern Ocean.</title>
        <authorList>
            <consortium name="DOE Joint Genome Institute"/>
            <person name="Mock T."/>
            <person name="Otillar R.P."/>
            <person name="Strauss J."/>
            <person name="Dupont C."/>
            <person name="Frickenhaus S."/>
            <person name="Maumus F."/>
            <person name="Mcmullan M."/>
            <person name="Sanges R."/>
            <person name="Schmutz J."/>
            <person name="Toseland A."/>
            <person name="Valas R."/>
            <person name="Veluchamy A."/>
            <person name="Ward B.J."/>
            <person name="Allen A."/>
            <person name="Barry K."/>
            <person name="Falciatore A."/>
            <person name="Ferrante M."/>
            <person name="Fortunato A.E."/>
            <person name="Gloeckner G."/>
            <person name="Gruber A."/>
            <person name="Hipkin R."/>
            <person name="Janech M."/>
            <person name="Kroth P."/>
            <person name="Leese F."/>
            <person name="Lindquist E."/>
            <person name="Lyon B.R."/>
            <person name="Martin J."/>
            <person name="Mayer C."/>
            <person name="Parker M."/>
            <person name="Quesneville H."/>
            <person name="Raymond J."/>
            <person name="Uhlig C."/>
            <person name="Valentin K.U."/>
            <person name="Worden A.Z."/>
            <person name="Armbrust E.V."/>
            <person name="Bowler C."/>
            <person name="Green B."/>
            <person name="Moulton V."/>
            <person name="Van Oosterhout C."/>
            <person name="Grigoriev I."/>
        </authorList>
    </citation>
    <scope>NUCLEOTIDE SEQUENCE [LARGE SCALE GENOMIC DNA]</scope>
    <source>
        <strain evidence="1 2">CCMP1102</strain>
    </source>
</reference>
<dbReference type="InParanoid" id="A0A1E7EWU7"/>
<dbReference type="KEGG" id="fcy:FRACYDRAFT_247531"/>
<accession>A0A1E7EWU7</accession>
<proteinExistence type="predicted"/>
<organism evidence="1 2">
    <name type="scientific">Fragilariopsis cylindrus CCMP1102</name>
    <dbReference type="NCBI Taxonomy" id="635003"/>
    <lineage>
        <taxon>Eukaryota</taxon>
        <taxon>Sar</taxon>
        <taxon>Stramenopiles</taxon>
        <taxon>Ochrophyta</taxon>
        <taxon>Bacillariophyta</taxon>
        <taxon>Bacillariophyceae</taxon>
        <taxon>Bacillariophycidae</taxon>
        <taxon>Bacillariales</taxon>
        <taxon>Bacillariaceae</taxon>
        <taxon>Fragilariopsis</taxon>
    </lineage>
</organism>
<dbReference type="Proteomes" id="UP000095751">
    <property type="component" value="Unassembled WGS sequence"/>
</dbReference>
<name>A0A1E7EWU7_9STRA</name>
<protein>
    <submittedName>
        <fullName evidence="1">Uncharacterized protein</fullName>
    </submittedName>
</protein>
<evidence type="ECO:0000313" key="2">
    <source>
        <dbReference type="Proteomes" id="UP000095751"/>
    </source>
</evidence>
<dbReference type="AlphaFoldDB" id="A0A1E7EWU7"/>
<dbReference type="EMBL" id="KV784372">
    <property type="protein sequence ID" value="OEU10431.1"/>
    <property type="molecule type" value="Genomic_DNA"/>
</dbReference>